<dbReference type="InterPro" id="IPR010177">
    <property type="entry name" value="Paired_CXXCH_1"/>
</dbReference>
<dbReference type="SUPFAM" id="SSF48695">
    <property type="entry name" value="Multiheme cytochromes"/>
    <property type="match status" value="1"/>
</dbReference>
<dbReference type="Pfam" id="PF09699">
    <property type="entry name" value="Paired_CXXCH_1"/>
    <property type="match status" value="1"/>
</dbReference>
<accession>A0ABS1JIX5</accession>
<organism evidence="3 4">
    <name type="scientific">Ramlibacter alkalitolerans</name>
    <dbReference type="NCBI Taxonomy" id="2039631"/>
    <lineage>
        <taxon>Bacteria</taxon>
        <taxon>Pseudomonadati</taxon>
        <taxon>Pseudomonadota</taxon>
        <taxon>Betaproteobacteria</taxon>
        <taxon>Burkholderiales</taxon>
        <taxon>Comamonadaceae</taxon>
        <taxon>Ramlibacter</taxon>
    </lineage>
</organism>
<dbReference type="EMBL" id="JAEQND010000002">
    <property type="protein sequence ID" value="MBL0424175.1"/>
    <property type="molecule type" value="Genomic_DNA"/>
</dbReference>
<name>A0ABS1JIX5_9BURK</name>
<evidence type="ECO:0000313" key="4">
    <source>
        <dbReference type="Proteomes" id="UP000622707"/>
    </source>
</evidence>
<protein>
    <submittedName>
        <fullName evidence="3">Cytochrome c3 family protein</fullName>
    </submittedName>
</protein>
<feature type="chain" id="PRO_5045682614" evidence="1">
    <location>
        <begin position="38"/>
        <end position="286"/>
    </location>
</feature>
<feature type="signal peptide" evidence="1">
    <location>
        <begin position="1"/>
        <end position="37"/>
    </location>
</feature>
<evidence type="ECO:0000256" key="1">
    <source>
        <dbReference type="SAM" id="SignalP"/>
    </source>
</evidence>
<evidence type="ECO:0000259" key="2">
    <source>
        <dbReference type="Pfam" id="PF09699"/>
    </source>
</evidence>
<comment type="caution">
    <text evidence="3">The sequence shown here is derived from an EMBL/GenBank/DDBJ whole genome shotgun (WGS) entry which is preliminary data.</text>
</comment>
<evidence type="ECO:0000313" key="3">
    <source>
        <dbReference type="EMBL" id="MBL0424175.1"/>
    </source>
</evidence>
<dbReference type="NCBIfam" id="TIGR01905">
    <property type="entry name" value="paired_CXXCH_1"/>
    <property type="match status" value="1"/>
</dbReference>
<reference evidence="3 4" key="1">
    <citation type="journal article" date="2017" name="Int. J. Syst. Evol. Microbiol.">
        <title>Ramlibacter alkalitolerans sp. nov., alkali-tolerant bacterium isolated from soil of ginseng.</title>
        <authorList>
            <person name="Lee D.H."/>
            <person name="Cha C.J."/>
        </authorList>
    </citation>
    <scope>NUCLEOTIDE SEQUENCE [LARGE SCALE GENOMIC DNA]</scope>
    <source>
        <strain evidence="3 4">KACC 19305</strain>
    </source>
</reference>
<dbReference type="RefSeq" id="WP_201687417.1">
    <property type="nucleotide sequence ID" value="NZ_JAEQND010000002.1"/>
</dbReference>
<feature type="domain" description="Doubled CXXCH motif" evidence="2">
    <location>
        <begin position="255"/>
        <end position="286"/>
    </location>
</feature>
<sequence>MGWKQWVAAKAWRDGVGTLAMALAVAVVGVASLPAQAQITGTKHNLGSTGTGVNKFSGTAEICVFCHTPHGADNSAAVPLWNRRLAAATTYTTYDSLGTSSLDGKTAPVGSVSIACLSCHDGTQSMSAVINAPGSGLAGDATWVAGTWAGANQTAGRLNATAVTNLGQDLSNDHPIGIQYGGGGISVTNPTAATIDKDFKAPKNKAINGTTVWWVDTEATPNNTREKTDMVLYTRGTGALNPGYTGQTVAEPFVECASCHDPHTSNATFLRISNAGSAVCLACHTK</sequence>
<dbReference type="Proteomes" id="UP000622707">
    <property type="component" value="Unassembled WGS sequence"/>
</dbReference>
<proteinExistence type="predicted"/>
<gene>
    <name evidence="3" type="ORF">JI746_03560</name>
</gene>
<keyword evidence="1" id="KW-0732">Signal</keyword>
<keyword evidence="4" id="KW-1185">Reference proteome</keyword>
<dbReference type="InterPro" id="IPR036280">
    <property type="entry name" value="Multihaem_cyt_sf"/>
</dbReference>